<dbReference type="PANTHER" id="PTHR36503:SF2">
    <property type="entry name" value="BLR2408 PROTEIN"/>
    <property type="match status" value="1"/>
</dbReference>
<dbReference type="InterPro" id="IPR029068">
    <property type="entry name" value="Glyas_Bleomycin-R_OHBP_Dase"/>
</dbReference>
<proteinExistence type="predicted"/>
<evidence type="ECO:0000259" key="1">
    <source>
        <dbReference type="Pfam" id="PF22677"/>
    </source>
</evidence>
<organism evidence="2 3">
    <name type="scientific">Rhodocytophaga rosea</name>
    <dbReference type="NCBI Taxonomy" id="2704465"/>
    <lineage>
        <taxon>Bacteria</taxon>
        <taxon>Pseudomonadati</taxon>
        <taxon>Bacteroidota</taxon>
        <taxon>Cytophagia</taxon>
        <taxon>Cytophagales</taxon>
        <taxon>Rhodocytophagaceae</taxon>
        <taxon>Rhodocytophaga</taxon>
    </lineage>
</organism>
<dbReference type="EMBL" id="CP048222">
    <property type="protein sequence ID" value="QHT67644.1"/>
    <property type="molecule type" value="Genomic_DNA"/>
</dbReference>
<dbReference type="SUPFAM" id="SSF54593">
    <property type="entry name" value="Glyoxalase/Bleomycin resistance protein/Dihydroxybiphenyl dioxygenase"/>
    <property type="match status" value="1"/>
</dbReference>
<dbReference type="PANTHER" id="PTHR36503">
    <property type="entry name" value="BLR2520 PROTEIN"/>
    <property type="match status" value="1"/>
</dbReference>
<dbReference type="Pfam" id="PF22677">
    <property type="entry name" value="Ble-like_N"/>
    <property type="match status" value="1"/>
</dbReference>
<dbReference type="AlphaFoldDB" id="A0A6C0GII6"/>
<keyword evidence="3" id="KW-1185">Reference proteome</keyword>
<evidence type="ECO:0000313" key="2">
    <source>
        <dbReference type="EMBL" id="QHT67644.1"/>
    </source>
</evidence>
<protein>
    <submittedName>
        <fullName evidence="2">VOC family protein</fullName>
    </submittedName>
</protein>
<evidence type="ECO:0000313" key="3">
    <source>
        <dbReference type="Proteomes" id="UP000480178"/>
    </source>
</evidence>
<dbReference type="InterPro" id="IPR053863">
    <property type="entry name" value="Glyoxy/Ble-like_N"/>
</dbReference>
<dbReference type="RefSeq" id="WP_162443668.1">
    <property type="nucleotide sequence ID" value="NZ_CP048222.1"/>
</dbReference>
<feature type="domain" description="Glyoxalase/Bleomycin resistance-like N-terminal" evidence="1">
    <location>
        <begin position="5"/>
        <end position="43"/>
    </location>
</feature>
<dbReference type="Proteomes" id="UP000480178">
    <property type="component" value="Chromosome"/>
</dbReference>
<sequence length="133" mass="15063">MATKIFVNLPVKNLNRSVEFFTKLGYRFNPQFTDEKATCMIVGEDIFVMLLVEPYFKSFTKKDIPDTSKSSEVIIALSSDSKEQVDELVNKAIAAGATTPNAKQDQGFMYSWGFQDLDGHLWETMYMDPSAIQ</sequence>
<accession>A0A6C0GII6</accession>
<gene>
    <name evidence="2" type="ORF">GXP67_13905</name>
</gene>
<dbReference type="KEGG" id="rhoz:GXP67_13905"/>
<reference evidence="2 3" key="1">
    <citation type="submission" date="2020-01" db="EMBL/GenBank/DDBJ databases">
        <authorList>
            <person name="Kim M.K."/>
        </authorList>
    </citation>
    <scope>NUCLEOTIDE SEQUENCE [LARGE SCALE GENOMIC DNA]</scope>
    <source>
        <strain evidence="2 3">172606-1</strain>
    </source>
</reference>
<dbReference type="Gene3D" id="3.10.180.10">
    <property type="entry name" value="2,3-Dihydroxybiphenyl 1,2-Dioxygenase, domain 1"/>
    <property type="match status" value="1"/>
</dbReference>
<name>A0A6C0GII6_9BACT</name>